<dbReference type="GO" id="GO:0140662">
    <property type="term" value="F:ATP-dependent protein folding chaperone"/>
    <property type="evidence" value="ECO:0007669"/>
    <property type="project" value="InterPro"/>
</dbReference>
<dbReference type="SUPFAM" id="SSF55874">
    <property type="entry name" value="ATPase domain of HSP90 chaperone/DNA topoisomerase II/histidine kinase"/>
    <property type="match status" value="1"/>
</dbReference>
<keyword evidence="2" id="KW-0547">Nucleotide-binding</keyword>
<evidence type="ECO:0000256" key="4">
    <source>
        <dbReference type="ARBA" id="ARBA00023186"/>
    </source>
</evidence>
<dbReference type="RefSeq" id="WP_051394137.1">
    <property type="nucleotide sequence ID" value="NZ_DF384213.1"/>
</dbReference>
<dbReference type="InterPro" id="IPR029052">
    <property type="entry name" value="Metallo-depent_PP-like"/>
</dbReference>
<evidence type="ECO:0000256" key="1">
    <source>
        <dbReference type="ARBA" id="ARBA00008239"/>
    </source>
</evidence>
<proteinExistence type="inferred from homology"/>
<accession>A0A0S6U6K5</accession>
<keyword evidence="4" id="KW-0143">Chaperone</keyword>
<sequence length="1202" mass="141253">MAFRVLHLSDVHIGKTYKPSESIAYKIVSDIEHNKMANIDCIITTGDIFEGTIKTSEILIREAVNFYEIILKEINYNQTKQLDKTDFIFVPGNHDIIRTDNLDERWKKYHSFIQMFYEVIPECYDTNDFSVFKPYHNNKIVFIGFNSCQIENKKIFDKEYVSKLQTNLSSEVLSNYGIDKDKLLEILEEQKTSEFDDYGNISLQQISDIKRKLKQVNDYNVVALFHHHFYLFPEVSKKFGDSSLIRNYSEFIQELKYMDVKTVLHGHKHFDMERPYISDDYYDTTESIINIFAGGSLGTFRTNRHTFGIIDFYDKKEDVKLTQKKFVYNDESLEPIQIKRIPPKNILTKVVKLLELLKVNSPDKFNAYQSIAEKNYSIYNDCNKIIEWLSEIFTGFNETYKILNENEKNILFILYAVNYRTLKYKNIIEKNDTEFESKSVLLQEFYNKILNGSDFQICSEDFHDLFNSKNLFECAKYCDQLLNSTSQKTSQHYLAFTMIALFFSDLYLVLTKYADDFKHSIKYKVNIKIEDNKFHENVPAPRIVINSDADRRSAYIQLLCNDATAHKMAVLFIKEFDLMINKYEDYFKLIGLKLYYLLPQINNDNAEKALDNYNFEAYIPTLLPLLTGDNIYPSKEVFARELIQNSIDAIAVREAKDTTLFANKIYIDIGKDEQGRRFFKIKDNGTGMDRYKIERYFTSIGRSFYSDEEYQDLNIGYKPISNFGIGFLSSFMVCQEIDVKTRYYTTESEALRLHIPNYEGCFFIEKEKELDVGTELVLYLNHNIENKKIVSYIQDIMLDIKYDLIINYTSDKGIQQLNIPAHNLRKKASKKDFKLFVPLSEDYNALKLDYERDIISGKFVSEHQYGILIHNSDSEKKNVFNVLNAGILVQQASLSRLFGRGFENGYHSNIRGNFFYKNSILANFPANWIQLDVSREKLVGFPDDLKKSAGKNISLSVGVQIAEALLEQIQWILKHNESSVSQTPVINLQETILFAIDFCNRNNNTETYKKLSALKYILHIDFANDAIVFNLAHKYEARDRIKITFNTGISQEYINELLVKIRTLDFREEFFIESICENEMREIHPMLVRDFYRFCEEFMGNRDNRMNKNFRYKFEHIIHEPWFCGFEQEDGILKIIAIILLLYLDKLEEKENLKQLPVVNIIERILMERINICDVEKKSSGIVIKYEELNALFESRKRTNDR</sequence>
<dbReference type="Gene3D" id="3.30.565.10">
    <property type="entry name" value="Histidine kinase-like ATPase, C-terminal domain"/>
    <property type="match status" value="1"/>
</dbReference>
<dbReference type="AlphaFoldDB" id="A0A0S6U6K5"/>
<dbReference type="Pfam" id="PF00149">
    <property type="entry name" value="Metallophos"/>
    <property type="match status" value="1"/>
</dbReference>
<dbReference type="Proteomes" id="UP000054164">
    <property type="component" value="Unassembled WGS sequence"/>
</dbReference>
<dbReference type="InterPro" id="IPR001404">
    <property type="entry name" value="Hsp90_fam"/>
</dbReference>
<dbReference type="InterPro" id="IPR004843">
    <property type="entry name" value="Calcineurin-like_PHP"/>
</dbReference>
<comment type="similarity">
    <text evidence="1">Belongs to the heat shock protein 90 family.</text>
</comment>
<evidence type="ECO:0000313" key="6">
    <source>
        <dbReference type="EMBL" id="GAE02570.1"/>
    </source>
</evidence>
<reference evidence="6" key="1">
    <citation type="submission" date="2013-10" db="EMBL/GenBank/DDBJ databases">
        <title>Draft genome sequence of Clostridium botulinum type B strain Osaka05.</title>
        <authorList>
            <person name="Sakaguchi Y."/>
            <person name="Hosomi K."/>
            <person name="Uchiyama J."/>
            <person name="Ogura Y."/>
            <person name="Sakaguchi M."/>
            <person name="Kohda T."/>
            <person name="Mukamoto M."/>
            <person name="Misawa N."/>
            <person name="Matsuzaki S."/>
            <person name="Hayashi T."/>
            <person name="Kozaki S."/>
        </authorList>
    </citation>
    <scope>NUCLEOTIDE SEQUENCE</scope>
    <source>
        <strain evidence="6">Osaka05</strain>
    </source>
</reference>
<gene>
    <name evidence="6" type="ORF">CBO05C_2260</name>
</gene>
<evidence type="ECO:0000256" key="2">
    <source>
        <dbReference type="ARBA" id="ARBA00022741"/>
    </source>
</evidence>
<evidence type="ECO:0000259" key="5">
    <source>
        <dbReference type="Pfam" id="PF00149"/>
    </source>
</evidence>
<dbReference type="Pfam" id="PF13589">
    <property type="entry name" value="HATPase_c_3"/>
    <property type="match status" value="1"/>
</dbReference>
<dbReference type="HOGENOM" id="CLU_270288_0_0_9"/>
<keyword evidence="3" id="KW-0067">ATP-binding</keyword>
<feature type="domain" description="Calcineurin-like phosphoesterase" evidence="5">
    <location>
        <begin position="3"/>
        <end position="269"/>
    </location>
</feature>
<organism evidence="6">
    <name type="scientific">Clostridium botulinum B str. Osaka05</name>
    <dbReference type="NCBI Taxonomy" id="1407017"/>
    <lineage>
        <taxon>Bacteria</taxon>
        <taxon>Bacillati</taxon>
        <taxon>Bacillota</taxon>
        <taxon>Clostridia</taxon>
        <taxon>Eubacteriales</taxon>
        <taxon>Clostridiaceae</taxon>
        <taxon>Clostridium</taxon>
    </lineage>
</organism>
<dbReference type="PRINTS" id="PR00775">
    <property type="entry name" value="HEATSHOCK90"/>
</dbReference>
<name>A0A0S6U6K5_CLOBO</name>
<dbReference type="SUPFAM" id="SSF56300">
    <property type="entry name" value="Metallo-dependent phosphatases"/>
    <property type="match status" value="1"/>
</dbReference>
<protein>
    <recommendedName>
        <fullName evidence="5">Calcineurin-like phosphoesterase domain-containing protein</fullName>
    </recommendedName>
</protein>
<dbReference type="GO" id="GO:0051082">
    <property type="term" value="F:unfolded protein binding"/>
    <property type="evidence" value="ECO:0007669"/>
    <property type="project" value="InterPro"/>
</dbReference>
<dbReference type="InterPro" id="IPR036890">
    <property type="entry name" value="HATPase_C_sf"/>
</dbReference>
<dbReference type="InterPro" id="IPR020575">
    <property type="entry name" value="Hsp90_N"/>
</dbReference>
<dbReference type="Gene3D" id="3.60.21.10">
    <property type="match status" value="1"/>
</dbReference>
<dbReference type="PANTHER" id="PTHR11528">
    <property type="entry name" value="HEAT SHOCK PROTEIN 90 FAMILY MEMBER"/>
    <property type="match status" value="1"/>
</dbReference>
<evidence type="ECO:0000256" key="3">
    <source>
        <dbReference type="ARBA" id="ARBA00022840"/>
    </source>
</evidence>
<dbReference type="GO" id="GO:0016887">
    <property type="term" value="F:ATP hydrolysis activity"/>
    <property type="evidence" value="ECO:0007669"/>
    <property type="project" value="InterPro"/>
</dbReference>
<dbReference type="EMBL" id="DF384213">
    <property type="protein sequence ID" value="GAE02570.1"/>
    <property type="molecule type" value="Genomic_DNA"/>
</dbReference>
<dbReference type="GO" id="GO:0005524">
    <property type="term" value="F:ATP binding"/>
    <property type="evidence" value="ECO:0007669"/>
    <property type="project" value="UniProtKB-KW"/>
</dbReference>